<dbReference type="RefSeq" id="WP_312892555.1">
    <property type="nucleotide sequence ID" value="NZ_JACBZD010000001.1"/>
</dbReference>
<comment type="caution">
    <text evidence="3">The sequence shown here is derived from an EMBL/GenBank/DDBJ whole genome shotgun (WGS) entry which is preliminary data.</text>
</comment>
<dbReference type="NCBIfam" id="TIGR03083">
    <property type="entry name" value="maleylpyruvate isomerase family mycothiol-dependent enzyme"/>
    <property type="match status" value="1"/>
</dbReference>
<dbReference type="InterPro" id="IPR024344">
    <property type="entry name" value="MDMPI_metal-binding"/>
</dbReference>
<dbReference type="Proteomes" id="UP000567795">
    <property type="component" value="Unassembled WGS sequence"/>
</dbReference>
<dbReference type="Pfam" id="PF11716">
    <property type="entry name" value="MDMPI_N"/>
    <property type="match status" value="1"/>
</dbReference>
<evidence type="ECO:0000313" key="3">
    <source>
        <dbReference type="EMBL" id="NYI05320.1"/>
    </source>
</evidence>
<proteinExistence type="predicted"/>
<dbReference type="EMBL" id="JACBZD010000001">
    <property type="protein sequence ID" value="NYI05320.1"/>
    <property type="molecule type" value="Genomic_DNA"/>
</dbReference>
<accession>A0A852ZVP6</accession>
<keyword evidence="4" id="KW-1185">Reference proteome</keyword>
<dbReference type="InterPro" id="IPR010872">
    <property type="entry name" value="MDMPI_C-term_domain"/>
</dbReference>
<gene>
    <name evidence="3" type="ORF">FHU37_002263</name>
</gene>
<evidence type="ECO:0000313" key="4">
    <source>
        <dbReference type="Proteomes" id="UP000567795"/>
    </source>
</evidence>
<dbReference type="GO" id="GO:0046872">
    <property type="term" value="F:metal ion binding"/>
    <property type="evidence" value="ECO:0007669"/>
    <property type="project" value="InterPro"/>
</dbReference>
<dbReference type="Gene3D" id="1.20.120.450">
    <property type="entry name" value="dinb family like domain"/>
    <property type="match status" value="1"/>
</dbReference>
<name>A0A852ZVP6_9ACTN</name>
<dbReference type="SUPFAM" id="SSF109854">
    <property type="entry name" value="DinB/YfiT-like putative metalloenzymes"/>
    <property type="match status" value="1"/>
</dbReference>
<organism evidence="3 4">
    <name type="scientific">Allostreptomyces psammosilenae</name>
    <dbReference type="NCBI Taxonomy" id="1892865"/>
    <lineage>
        <taxon>Bacteria</taxon>
        <taxon>Bacillati</taxon>
        <taxon>Actinomycetota</taxon>
        <taxon>Actinomycetes</taxon>
        <taxon>Kitasatosporales</taxon>
        <taxon>Streptomycetaceae</taxon>
        <taxon>Allostreptomyces</taxon>
    </lineage>
</organism>
<evidence type="ECO:0000259" key="1">
    <source>
        <dbReference type="Pfam" id="PF07398"/>
    </source>
</evidence>
<protein>
    <submittedName>
        <fullName evidence="3">Uncharacterized protein (TIGR03083 family)</fullName>
    </submittedName>
</protein>
<dbReference type="Pfam" id="PF07398">
    <property type="entry name" value="MDMPI_C"/>
    <property type="match status" value="1"/>
</dbReference>
<dbReference type="InterPro" id="IPR034660">
    <property type="entry name" value="DinB/YfiT-like"/>
</dbReference>
<reference evidence="3 4" key="1">
    <citation type="submission" date="2020-07" db="EMBL/GenBank/DDBJ databases">
        <title>Sequencing the genomes of 1000 actinobacteria strains.</title>
        <authorList>
            <person name="Klenk H.-P."/>
        </authorList>
    </citation>
    <scope>NUCLEOTIDE SEQUENCE [LARGE SCALE GENOMIC DNA]</scope>
    <source>
        <strain evidence="3 4">DSM 42178</strain>
    </source>
</reference>
<dbReference type="AlphaFoldDB" id="A0A852ZVP6"/>
<dbReference type="SUPFAM" id="SSF55718">
    <property type="entry name" value="SCP-like"/>
    <property type="match status" value="1"/>
</dbReference>
<feature type="domain" description="MDMPI C-terminal" evidence="1">
    <location>
        <begin position="170"/>
        <end position="256"/>
    </location>
</feature>
<dbReference type="InterPro" id="IPR017517">
    <property type="entry name" value="Maleyloyr_isom"/>
</dbReference>
<feature type="domain" description="Mycothiol-dependent maleylpyruvate isomerase metal-binding" evidence="2">
    <location>
        <begin position="14"/>
        <end position="151"/>
    </location>
</feature>
<dbReference type="InterPro" id="IPR036527">
    <property type="entry name" value="SCP2_sterol-bd_dom_sf"/>
</dbReference>
<evidence type="ECO:0000259" key="2">
    <source>
        <dbReference type="Pfam" id="PF11716"/>
    </source>
</evidence>
<sequence length="267" mass="29595">MEDQIFRRSAGAWQQSLTSLLDLARLLTNRGWNVATECPGWSVRDVISHVIGMERELLGDPRPIHALPTDLAHVRDEHGRRNEVQVDVRRCHTGPEMLAELEETLRRRQRAIEAERRGDDDVVATPWGARPLGELLRMRAFDVWVHEQDVRRAVRVPANLDSPAALIARDVLLAGLAGAIAGRVADGATVVLDVQGPVEFLRTVRVEDGVGRLQEQVPLAPDAQLTFDWELFARLACGRIRPAAADVKVEGDEALARQVLGGFAVTR</sequence>